<evidence type="ECO:0000313" key="1">
    <source>
        <dbReference type="EMBL" id="KAL0567681.1"/>
    </source>
</evidence>
<proteinExistence type="predicted"/>
<dbReference type="EMBL" id="JBAHYK010001528">
    <property type="protein sequence ID" value="KAL0567681.1"/>
    <property type="molecule type" value="Genomic_DNA"/>
</dbReference>
<dbReference type="Gene3D" id="3.40.50.720">
    <property type="entry name" value="NAD(P)-binding Rossmann-like Domain"/>
    <property type="match status" value="1"/>
</dbReference>
<dbReference type="Pfam" id="PF00106">
    <property type="entry name" value="adh_short"/>
    <property type="match status" value="1"/>
</dbReference>
<keyword evidence="2" id="KW-1185">Reference proteome</keyword>
<comment type="caution">
    <text evidence="1">The sequence shown here is derived from an EMBL/GenBank/DDBJ whole genome shotgun (WGS) entry which is preliminary data.</text>
</comment>
<organism evidence="1 2">
    <name type="scientific">Marasmius crinis-equi</name>
    <dbReference type="NCBI Taxonomy" id="585013"/>
    <lineage>
        <taxon>Eukaryota</taxon>
        <taxon>Fungi</taxon>
        <taxon>Dikarya</taxon>
        <taxon>Basidiomycota</taxon>
        <taxon>Agaricomycotina</taxon>
        <taxon>Agaricomycetes</taxon>
        <taxon>Agaricomycetidae</taxon>
        <taxon>Agaricales</taxon>
        <taxon>Marasmiineae</taxon>
        <taxon>Marasmiaceae</taxon>
        <taxon>Marasmius</taxon>
    </lineage>
</organism>
<sequence length="247" mass="26074">MKPVVVVAGKRLGVGGGTGGASARAFAKEGYSVALIARNADALKAFEDELKGSGLDVASFPVTSYASSDVADAFTQIRARFSKPSYTIRAAIFNVVHRVFKPFLEVTPEEVKAVIETNIGAGFAFSREAILDLLENPIDPATGARGVLIHTGAGSGTRGGVFNSAFSTGKHVLRALSQSLAKEFGKENIHVVHAIIDGPILTPTAKSIRNDPEWEKDEAVRLNPESIAAAGLFAARFDAISVLILRL</sequence>
<dbReference type="PANTHER" id="PTHR43431">
    <property type="entry name" value="OXIDOREDUCTASE, SHORT CHAIN DEHYDROGENASE/REDUCTASE FAMILY (AFU_ORTHOLOGUE AFUA_5G14000)"/>
    <property type="match status" value="1"/>
</dbReference>
<dbReference type="InterPro" id="IPR036291">
    <property type="entry name" value="NAD(P)-bd_dom_sf"/>
</dbReference>
<dbReference type="Proteomes" id="UP001465976">
    <property type="component" value="Unassembled WGS sequence"/>
</dbReference>
<protein>
    <submittedName>
        <fullName evidence="1">Uncharacterized protein</fullName>
    </submittedName>
</protein>
<dbReference type="InterPro" id="IPR002347">
    <property type="entry name" value="SDR_fam"/>
</dbReference>
<dbReference type="PANTHER" id="PTHR43431:SF7">
    <property type="entry name" value="OXIDOREDUCTASE, SHORT CHAIN DEHYDROGENASE_REDUCTASE FAMILY (AFU_ORTHOLOGUE AFUA_5G14000)"/>
    <property type="match status" value="1"/>
</dbReference>
<evidence type="ECO:0000313" key="2">
    <source>
        <dbReference type="Proteomes" id="UP001465976"/>
    </source>
</evidence>
<accession>A0ABR3EXQ4</accession>
<gene>
    <name evidence="1" type="ORF">V5O48_014316</name>
</gene>
<dbReference type="SUPFAM" id="SSF51735">
    <property type="entry name" value="NAD(P)-binding Rossmann-fold domains"/>
    <property type="match status" value="1"/>
</dbReference>
<reference evidence="1 2" key="1">
    <citation type="submission" date="2024-02" db="EMBL/GenBank/DDBJ databases">
        <title>A draft genome for the cacao thread blight pathogen Marasmius crinis-equi.</title>
        <authorList>
            <person name="Cohen S.P."/>
            <person name="Baruah I.K."/>
            <person name="Amoako-Attah I."/>
            <person name="Bukari Y."/>
            <person name="Meinhardt L.W."/>
            <person name="Bailey B.A."/>
        </authorList>
    </citation>
    <scope>NUCLEOTIDE SEQUENCE [LARGE SCALE GENOMIC DNA]</scope>
    <source>
        <strain evidence="1 2">GH-76</strain>
    </source>
</reference>
<name>A0ABR3EXQ4_9AGAR</name>